<keyword evidence="8" id="KW-1185">Reference proteome</keyword>
<dbReference type="InterPro" id="IPR002523">
    <property type="entry name" value="MgTranspt_CorA/ZnTranspt_ZntB"/>
</dbReference>
<comment type="subcellular location">
    <subcellularLocation>
        <location evidence="1">Membrane</location>
        <topology evidence="1">Multi-pass membrane protein</topology>
    </subcellularLocation>
</comment>
<feature type="transmembrane region" description="Helical" evidence="6">
    <location>
        <begin position="512"/>
        <end position="535"/>
    </location>
</feature>
<evidence type="ECO:0000256" key="1">
    <source>
        <dbReference type="ARBA" id="ARBA00004141"/>
    </source>
</evidence>
<accession>A0A8H6JC84</accession>
<dbReference type="SUPFAM" id="SSF144083">
    <property type="entry name" value="Magnesium transport protein CorA, transmembrane region"/>
    <property type="match status" value="1"/>
</dbReference>
<evidence type="ECO:0000256" key="5">
    <source>
        <dbReference type="SAM" id="MobiDB-lite"/>
    </source>
</evidence>
<reference evidence="7 8" key="1">
    <citation type="journal article" date="2020" name="Phytopathology">
        <title>Genome Sequence Resources of Colletotrichum truncatum, C. plurivorum, C. musicola, and C. sojae: Four Species Pathogenic to Soybean (Glycine max).</title>
        <authorList>
            <person name="Rogerio F."/>
            <person name="Boufleur T.R."/>
            <person name="Ciampi-Guillardi M."/>
            <person name="Sukno S.A."/>
            <person name="Thon M.R."/>
            <person name="Massola Junior N.S."/>
            <person name="Baroncelli R."/>
        </authorList>
    </citation>
    <scope>NUCLEOTIDE SEQUENCE [LARGE SCALE GENOMIC DNA]</scope>
    <source>
        <strain evidence="7 8">LFN0009</strain>
    </source>
</reference>
<sequence>MSESTELDYFNKSKGSRPGQYAGLNSDGILLDRVLYTRERSYADRVDSQSKKEPGSSFFTYPNFDSLASFLSSPFRFPPTKDAVTVEHQEHAYGPDAFVQFSTYLPGQASPSRLGIKSLDTLKLSLDNVLSHGGGSTTVFLQGWQPPDWLNVIGDRLQLEPEFFQRHLEFRSRDTAASTERFSDFSLPSSKTQMMQLKLTTLGTRFAPEGQSHNDDQKKLSKLRGEVNELTRKYCEKWDPYNSSHEQGTSIARAFSVHDLRHVSLEQDVSIYVRARTSQDDHWIAIIWIDVGNGFGRDDGGPWNSPLMKYNGMPVKYWPTTQHRPGVFFDERHFTQRQCQYSDANRISQNASLLPEASDVLLDPEAFMEDAYYGLSNIFRFSAASEAQFLDMCQHLLDEDMKPSTLSTPEVNKTLTVWNLVYNKQILDRHVQYLEDICEFLEAKESNDWPCATSGHAKKTAEITNCLVMRDYKKLRQRAAKLSEDYWQSTSMLTNAAMIDESQKAMNQADGVVKLTTLAFFFVPLTFSTSIFGMNLQEINDGSKAKFWVWLLTAGGLLLFTLVGLEWVSHRLRPFKPWQHWWKKNPAKRSLSAV</sequence>
<proteinExistence type="predicted"/>
<evidence type="ECO:0008006" key="9">
    <source>
        <dbReference type="Google" id="ProtNLM"/>
    </source>
</evidence>
<feature type="region of interest" description="Disordered" evidence="5">
    <location>
        <begin position="1"/>
        <end position="20"/>
    </location>
</feature>
<name>A0A8H6JC84_9PEZI</name>
<dbReference type="AlphaFoldDB" id="A0A8H6JC84"/>
<evidence type="ECO:0000256" key="4">
    <source>
        <dbReference type="ARBA" id="ARBA00023136"/>
    </source>
</evidence>
<dbReference type="Proteomes" id="UP000652219">
    <property type="component" value="Unassembled WGS sequence"/>
</dbReference>
<dbReference type="GO" id="GO:0016020">
    <property type="term" value="C:membrane"/>
    <property type="evidence" value="ECO:0007669"/>
    <property type="project" value="UniProtKB-SubCell"/>
</dbReference>
<organism evidence="7 8">
    <name type="scientific">Colletotrichum sojae</name>
    <dbReference type="NCBI Taxonomy" id="2175907"/>
    <lineage>
        <taxon>Eukaryota</taxon>
        <taxon>Fungi</taxon>
        <taxon>Dikarya</taxon>
        <taxon>Ascomycota</taxon>
        <taxon>Pezizomycotina</taxon>
        <taxon>Sordariomycetes</taxon>
        <taxon>Hypocreomycetidae</taxon>
        <taxon>Glomerellales</taxon>
        <taxon>Glomerellaceae</taxon>
        <taxon>Colletotrichum</taxon>
        <taxon>Colletotrichum orchidearum species complex</taxon>
    </lineage>
</organism>
<keyword evidence="4 6" id="KW-0472">Membrane</keyword>
<dbReference type="GO" id="GO:0046873">
    <property type="term" value="F:metal ion transmembrane transporter activity"/>
    <property type="evidence" value="ECO:0007669"/>
    <property type="project" value="InterPro"/>
</dbReference>
<feature type="transmembrane region" description="Helical" evidence="6">
    <location>
        <begin position="547"/>
        <end position="568"/>
    </location>
</feature>
<protein>
    <recommendedName>
        <fullName evidence="9">CorA-like Mg2+ transporter</fullName>
    </recommendedName>
</protein>
<gene>
    <name evidence="7" type="ORF">CSOJ01_06619</name>
</gene>
<dbReference type="InterPro" id="IPR045863">
    <property type="entry name" value="CorA_TM1_TM2"/>
</dbReference>
<keyword evidence="2 6" id="KW-0812">Transmembrane</keyword>
<evidence type="ECO:0000256" key="2">
    <source>
        <dbReference type="ARBA" id="ARBA00022692"/>
    </source>
</evidence>
<evidence type="ECO:0000313" key="8">
    <source>
        <dbReference type="Proteomes" id="UP000652219"/>
    </source>
</evidence>
<evidence type="ECO:0000313" key="7">
    <source>
        <dbReference type="EMBL" id="KAF6809910.1"/>
    </source>
</evidence>
<dbReference type="Pfam" id="PF01544">
    <property type="entry name" value="CorA"/>
    <property type="match status" value="1"/>
</dbReference>
<evidence type="ECO:0000256" key="6">
    <source>
        <dbReference type="SAM" id="Phobius"/>
    </source>
</evidence>
<dbReference type="EMBL" id="WIGN01000094">
    <property type="protein sequence ID" value="KAF6809910.1"/>
    <property type="molecule type" value="Genomic_DNA"/>
</dbReference>
<dbReference type="Gene3D" id="1.20.58.340">
    <property type="entry name" value="Magnesium transport protein CorA, transmembrane region"/>
    <property type="match status" value="1"/>
</dbReference>
<keyword evidence="3 6" id="KW-1133">Transmembrane helix</keyword>
<evidence type="ECO:0000256" key="3">
    <source>
        <dbReference type="ARBA" id="ARBA00022989"/>
    </source>
</evidence>
<comment type="caution">
    <text evidence="7">The sequence shown here is derived from an EMBL/GenBank/DDBJ whole genome shotgun (WGS) entry which is preliminary data.</text>
</comment>